<evidence type="ECO:0000256" key="6">
    <source>
        <dbReference type="ARBA" id="ARBA00023136"/>
    </source>
</evidence>
<dbReference type="GO" id="GO:0005524">
    <property type="term" value="F:ATP binding"/>
    <property type="evidence" value="ECO:0007669"/>
    <property type="project" value="InterPro"/>
</dbReference>
<dbReference type="Gene3D" id="1.10.510.10">
    <property type="entry name" value="Transferase(Phosphotransferase) domain 1"/>
    <property type="match status" value="1"/>
</dbReference>
<dbReference type="InterPro" id="IPR046959">
    <property type="entry name" value="PRK1-6/SRF4-like"/>
</dbReference>
<keyword evidence="5 8" id="KW-1133">Transmembrane helix</keyword>
<evidence type="ECO:0000256" key="1">
    <source>
        <dbReference type="ARBA" id="ARBA00004370"/>
    </source>
</evidence>
<dbReference type="EMBL" id="CAMGYJ010000005">
    <property type="protein sequence ID" value="CAI0409952.1"/>
    <property type="molecule type" value="Genomic_DNA"/>
</dbReference>
<dbReference type="PANTHER" id="PTHR48007">
    <property type="entry name" value="LEUCINE-RICH REPEAT RECEPTOR-LIKE PROTEIN KINASE PXC1"/>
    <property type="match status" value="1"/>
</dbReference>
<evidence type="ECO:0000313" key="11">
    <source>
        <dbReference type="Proteomes" id="UP001154282"/>
    </source>
</evidence>
<reference evidence="10" key="1">
    <citation type="submission" date="2022-08" db="EMBL/GenBank/DDBJ databases">
        <authorList>
            <person name="Gutierrez-Valencia J."/>
        </authorList>
    </citation>
    <scope>NUCLEOTIDE SEQUENCE</scope>
</reference>
<evidence type="ECO:0000313" key="10">
    <source>
        <dbReference type="EMBL" id="CAI0409952.1"/>
    </source>
</evidence>
<dbReference type="GO" id="GO:0004672">
    <property type="term" value="F:protein kinase activity"/>
    <property type="evidence" value="ECO:0007669"/>
    <property type="project" value="InterPro"/>
</dbReference>
<dbReference type="InterPro" id="IPR001611">
    <property type="entry name" value="Leu-rich_rpt"/>
</dbReference>
<dbReference type="InterPro" id="IPR000719">
    <property type="entry name" value="Prot_kinase_dom"/>
</dbReference>
<dbReference type="FunFam" id="1.10.510.10:FF:000095">
    <property type="entry name" value="protein STRUBBELIG-RECEPTOR FAMILY 8"/>
    <property type="match status" value="1"/>
</dbReference>
<dbReference type="Gene3D" id="3.80.10.10">
    <property type="entry name" value="Ribonuclease Inhibitor"/>
    <property type="match status" value="1"/>
</dbReference>
<dbReference type="SUPFAM" id="SSF56112">
    <property type="entry name" value="Protein kinase-like (PK-like)"/>
    <property type="match status" value="1"/>
</dbReference>
<dbReference type="PROSITE" id="PS50011">
    <property type="entry name" value="PROTEIN_KINASE_DOM"/>
    <property type="match status" value="1"/>
</dbReference>
<dbReference type="Pfam" id="PF00069">
    <property type="entry name" value="Pkinase"/>
    <property type="match status" value="1"/>
</dbReference>
<evidence type="ECO:0000256" key="4">
    <source>
        <dbReference type="ARBA" id="ARBA00022737"/>
    </source>
</evidence>
<evidence type="ECO:0000256" key="2">
    <source>
        <dbReference type="ARBA" id="ARBA00022614"/>
    </source>
</evidence>
<sequence length="605" mass="66826">YSDVSKNKLQNQIPYQLPPNAAYIDLSKNAFTGNVPYSISLMSDLEHLDVGNNKLNGQLTDMFQKLPKLKVIDFISRGLIDHPRSDYGEMWLAYRFLQNNKFTGKITMLGDLPLDELNLANNKFTGWIPAKLEDINNLDTDGNNWSKGPAPPGQKKAANAGKGGGGARISTGVLIALIVLGVVVIAALLIIVFFSRRKSYDEEKSHHQNRKSNNNFTPLTSQELSHNPPPPVLPPHLRQESFESSNSVDVKTPQKAPSQGYNKQPPADFAQSLNDNVFASRLNSKKGGAARAAVPYALSDLQSATASFAAGRLLGEGSLGRVYRAKYADNKVLAVKKIDSSYFHDSNKDGGDEFSEIVASISKVHHPNIVELVGFCSEQGHNMLVYEYYRNGSLHDFLHNSGDFSNPLTWNTRVRIALGTARAVEYLHEACSPSVIHKNIKSSNILLDLDLNPHLCDYGLGTFHTRTSQNLGVGYNAPECTTPSAYSMKSDIYSFGVVMLELLTGRMPFDHTKQKSEQALVRWATPQLHDIDALAQMVDPALRGLYPPKSLSRFADIIALCVQAEPEFRPAMSEVVQSLVTLVQRSSMNMKDDLAASRRTEDLDY</sequence>
<feature type="region of interest" description="Disordered" evidence="7">
    <location>
        <begin position="139"/>
        <end position="163"/>
    </location>
</feature>
<dbReference type="Gene3D" id="3.30.200.20">
    <property type="entry name" value="Phosphorylase Kinase, domain 1"/>
    <property type="match status" value="1"/>
</dbReference>
<name>A0AAV0JK88_9ROSI</name>
<gene>
    <name evidence="10" type="ORF">LITE_LOCUS14567</name>
</gene>
<feature type="transmembrane region" description="Helical" evidence="8">
    <location>
        <begin position="172"/>
        <end position="194"/>
    </location>
</feature>
<comment type="subcellular location">
    <subcellularLocation>
        <location evidence="1">Membrane</location>
    </subcellularLocation>
</comment>
<dbReference type="InterPro" id="IPR032675">
    <property type="entry name" value="LRR_dom_sf"/>
</dbReference>
<evidence type="ECO:0000256" key="3">
    <source>
        <dbReference type="ARBA" id="ARBA00022692"/>
    </source>
</evidence>
<keyword evidence="3 8" id="KW-0812">Transmembrane</keyword>
<keyword evidence="11" id="KW-1185">Reference proteome</keyword>
<accession>A0AAV0JK88</accession>
<keyword evidence="6 8" id="KW-0472">Membrane</keyword>
<dbReference type="InterPro" id="IPR011009">
    <property type="entry name" value="Kinase-like_dom_sf"/>
</dbReference>
<feature type="region of interest" description="Disordered" evidence="7">
    <location>
        <begin position="203"/>
        <end position="267"/>
    </location>
</feature>
<proteinExistence type="predicted"/>
<feature type="compositionally biased region" description="Polar residues" evidence="7">
    <location>
        <begin position="211"/>
        <end position="225"/>
    </location>
</feature>
<keyword evidence="4" id="KW-0677">Repeat</keyword>
<keyword evidence="2" id="KW-0433">Leucine-rich repeat</keyword>
<feature type="domain" description="Protein kinase" evidence="9">
    <location>
        <begin position="308"/>
        <end position="582"/>
    </location>
</feature>
<feature type="non-terminal residue" evidence="10">
    <location>
        <position position="1"/>
    </location>
</feature>
<protein>
    <recommendedName>
        <fullName evidence="9">Protein kinase domain-containing protein</fullName>
    </recommendedName>
</protein>
<organism evidence="10 11">
    <name type="scientific">Linum tenue</name>
    <dbReference type="NCBI Taxonomy" id="586396"/>
    <lineage>
        <taxon>Eukaryota</taxon>
        <taxon>Viridiplantae</taxon>
        <taxon>Streptophyta</taxon>
        <taxon>Embryophyta</taxon>
        <taxon>Tracheophyta</taxon>
        <taxon>Spermatophyta</taxon>
        <taxon>Magnoliopsida</taxon>
        <taxon>eudicotyledons</taxon>
        <taxon>Gunneridae</taxon>
        <taxon>Pentapetalae</taxon>
        <taxon>rosids</taxon>
        <taxon>fabids</taxon>
        <taxon>Malpighiales</taxon>
        <taxon>Linaceae</taxon>
        <taxon>Linum</taxon>
    </lineage>
</organism>
<evidence type="ECO:0000256" key="7">
    <source>
        <dbReference type="SAM" id="MobiDB-lite"/>
    </source>
</evidence>
<dbReference type="AlphaFoldDB" id="A0AAV0JK88"/>
<evidence type="ECO:0000256" key="5">
    <source>
        <dbReference type="ARBA" id="ARBA00022989"/>
    </source>
</evidence>
<evidence type="ECO:0000256" key="8">
    <source>
        <dbReference type="SAM" id="Phobius"/>
    </source>
</evidence>
<dbReference type="Proteomes" id="UP001154282">
    <property type="component" value="Unassembled WGS sequence"/>
</dbReference>
<evidence type="ECO:0000259" key="9">
    <source>
        <dbReference type="PROSITE" id="PS50011"/>
    </source>
</evidence>
<dbReference type="SUPFAM" id="SSF52058">
    <property type="entry name" value="L domain-like"/>
    <property type="match status" value="1"/>
</dbReference>
<dbReference type="PANTHER" id="PTHR48007:SF13">
    <property type="entry name" value="PROTEIN STRUBBELIG-RECEPTOR FAMILY 4"/>
    <property type="match status" value="1"/>
</dbReference>
<dbReference type="GO" id="GO:0016020">
    <property type="term" value="C:membrane"/>
    <property type="evidence" value="ECO:0007669"/>
    <property type="project" value="UniProtKB-SubCell"/>
</dbReference>
<comment type="caution">
    <text evidence="10">The sequence shown here is derived from an EMBL/GenBank/DDBJ whole genome shotgun (WGS) entry which is preliminary data.</text>
</comment>
<feature type="compositionally biased region" description="Polar residues" evidence="7">
    <location>
        <begin position="242"/>
        <end position="262"/>
    </location>
</feature>
<dbReference type="FunFam" id="3.30.200.20:FF:000125">
    <property type="entry name" value="Protein STRUBBELIG-RECEPTOR FAMILY 8"/>
    <property type="match status" value="1"/>
</dbReference>
<dbReference type="Pfam" id="PF00560">
    <property type="entry name" value="LRR_1"/>
    <property type="match status" value="1"/>
</dbReference>